<dbReference type="SMART" id="SM00108">
    <property type="entry name" value="B_lectin"/>
    <property type="match status" value="1"/>
</dbReference>
<dbReference type="Pfam" id="PF01453">
    <property type="entry name" value="B_lectin"/>
    <property type="match status" value="1"/>
</dbReference>
<dbReference type="Proteomes" id="UP000593562">
    <property type="component" value="Unassembled WGS sequence"/>
</dbReference>
<dbReference type="CDD" id="cd01098">
    <property type="entry name" value="PAN_AP_plant"/>
    <property type="match status" value="1"/>
</dbReference>
<evidence type="ECO:0000313" key="13">
    <source>
        <dbReference type="EMBL" id="KAF5747018.1"/>
    </source>
</evidence>
<dbReference type="AlphaFoldDB" id="A0A7J7DL32"/>
<comment type="caution">
    <text evidence="13">The sequence shown here is derived from an EMBL/GenBank/DDBJ whole genome shotgun (WGS) entry which is preliminary data.</text>
</comment>
<dbReference type="InterPro" id="IPR035446">
    <property type="entry name" value="SLSG/EP1"/>
</dbReference>
<feature type="domain" description="Bulb-type lectin" evidence="11">
    <location>
        <begin position="14"/>
        <end position="146"/>
    </location>
</feature>
<dbReference type="InterPro" id="IPR000858">
    <property type="entry name" value="S_locus_glycoprot_dom"/>
</dbReference>
<evidence type="ECO:0000259" key="11">
    <source>
        <dbReference type="PROSITE" id="PS50927"/>
    </source>
</evidence>
<dbReference type="PROSITE" id="PS50927">
    <property type="entry name" value="BULB_LECTIN"/>
    <property type="match status" value="1"/>
</dbReference>
<keyword evidence="6 9" id="KW-0472">Membrane</keyword>
<evidence type="ECO:0000256" key="3">
    <source>
        <dbReference type="ARBA" id="ARBA00022692"/>
    </source>
</evidence>
<proteinExistence type="predicted"/>
<dbReference type="PANTHER" id="PTHR47974">
    <property type="entry name" value="OS07G0415500 PROTEIN"/>
    <property type="match status" value="1"/>
</dbReference>
<comment type="function">
    <text evidence="1">Involved in sporophytic self-incompatibility system (the inability of flowering plants to achieve self-fertilization).</text>
</comment>
<evidence type="ECO:0000313" key="14">
    <source>
        <dbReference type="Proteomes" id="UP000593562"/>
    </source>
</evidence>
<dbReference type="InterPro" id="IPR036426">
    <property type="entry name" value="Bulb-type_lectin_dom_sf"/>
</dbReference>
<feature type="signal peptide" evidence="10">
    <location>
        <begin position="1"/>
        <end position="19"/>
    </location>
</feature>
<evidence type="ECO:0000256" key="4">
    <source>
        <dbReference type="ARBA" id="ARBA00022729"/>
    </source>
</evidence>
<evidence type="ECO:0000256" key="2">
    <source>
        <dbReference type="ARBA" id="ARBA00004167"/>
    </source>
</evidence>
<keyword evidence="5 9" id="KW-1133">Transmembrane helix</keyword>
<sequence>MATSAFLLGLSIIISPSFSTATLRRGSHLSVENAEQVLISPNNAFTAGFYEVGDNAYSFAIWFSNDTCCRKNCTLVWMANRDEPVNGKHSRLILLGNGNLILTDADRFTAWMTNTVSQFSTQLDLQDSGNLVLTNSDHTILWQSFDSPTDTLLPHQPLTRKVQLVSGRSQSNYSSGFFKLYFDTDNVLRLLFDGPEVSDIYWPDPVLLTWEAGRSTYNNSRIAVLDSEGNFSSTDNFTFKSADYGLNFQRRLTIDFDGNLRLYSRKNNGGSWVVSWQAISHPCRIHGSCGPNSVCSYVPSMGRKCSCIPGYKVVNDTDWSFGCEPEFNLSCATGSAAFLQLPHVEFFGYDIGFYPNCTLRECEKLCLEACNCKGFQFQFTKHNHPSGIPYCYPKTLLLNGHHSPNFRGDLYLKVPKSGLSSSSYSYKESSLKLNCHGESVKQLHREYESRHEKGILKLLFWAAIIAGGVEIFGIFLLPYFLITMHQRSRAGM</sequence>
<dbReference type="PROSITE" id="PS50948">
    <property type="entry name" value="PAN"/>
    <property type="match status" value="1"/>
</dbReference>
<evidence type="ECO:0000256" key="6">
    <source>
        <dbReference type="ARBA" id="ARBA00023136"/>
    </source>
</evidence>
<dbReference type="FunFam" id="2.90.10.10:FF:000015">
    <property type="entry name" value="Serine/threonine-protein kinase"/>
    <property type="match status" value="1"/>
</dbReference>
<dbReference type="CDD" id="cd00028">
    <property type="entry name" value="B_lectin"/>
    <property type="match status" value="1"/>
</dbReference>
<keyword evidence="13" id="KW-0808">Transferase</keyword>
<gene>
    <name evidence="13" type="ORF">HS088_TW06G01195</name>
</gene>
<dbReference type="GO" id="GO:0016020">
    <property type="term" value="C:membrane"/>
    <property type="evidence" value="ECO:0007669"/>
    <property type="project" value="UniProtKB-SubCell"/>
</dbReference>
<dbReference type="InterPro" id="IPR003609">
    <property type="entry name" value="Pan_app"/>
</dbReference>
<evidence type="ECO:0000256" key="8">
    <source>
        <dbReference type="ARBA" id="ARBA00023180"/>
    </source>
</evidence>
<feature type="chain" id="PRO_5029476877" evidence="10">
    <location>
        <begin position="20"/>
        <end position="492"/>
    </location>
</feature>
<keyword evidence="8" id="KW-0325">Glycoprotein</keyword>
<keyword evidence="7" id="KW-1015">Disulfide bond</keyword>
<keyword evidence="14" id="KW-1185">Reference proteome</keyword>
<dbReference type="Gene3D" id="2.90.10.10">
    <property type="entry name" value="Bulb-type lectin domain"/>
    <property type="match status" value="2"/>
</dbReference>
<dbReference type="EMBL" id="JAAARO010000006">
    <property type="protein sequence ID" value="KAF5747018.1"/>
    <property type="molecule type" value="Genomic_DNA"/>
</dbReference>
<dbReference type="InParanoid" id="A0A7J7DL32"/>
<comment type="subcellular location">
    <subcellularLocation>
        <location evidence="2">Membrane</location>
        <topology evidence="2">Single-pass membrane protein</topology>
    </subcellularLocation>
</comment>
<dbReference type="PANTHER" id="PTHR47974:SF3">
    <property type="entry name" value="RECEPTOR-LIKE SERINE_THREONINE-PROTEIN KINASE"/>
    <property type="match status" value="1"/>
</dbReference>
<name>A0A7J7DL32_TRIWF</name>
<accession>A0A7J7DL32</accession>
<dbReference type="PIRSF" id="PIRSF002686">
    <property type="entry name" value="SLG"/>
    <property type="match status" value="1"/>
</dbReference>
<dbReference type="InterPro" id="IPR001480">
    <property type="entry name" value="Bulb-type_lectin_dom"/>
</dbReference>
<dbReference type="GO" id="GO:0048544">
    <property type="term" value="P:recognition of pollen"/>
    <property type="evidence" value="ECO:0007669"/>
    <property type="project" value="InterPro"/>
</dbReference>
<dbReference type="SUPFAM" id="SSF51110">
    <property type="entry name" value="alpha-D-mannose-specific plant lectins"/>
    <property type="match status" value="1"/>
</dbReference>
<evidence type="ECO:0000256" key="10">
    <source>
        <dbReference type="SAM" id="SignalP"/>
    </source>
</evidence>
<keyword evidence="4 10" id="KW-0732">Signal</keyword>
<dbReference type="Pfam" id="PF00954">
    <property type="entry name" value="S_locus_glycop"/>
    <property type="match status" value="1"/>
</dbReference>
<organism evidence="13 14">
    <name type="scientific">Tripterygium wilfordii</name>
    <name type="common">Thunder God vine</name>
    <dbReference type="NCBI Taxonomy" id="458696"/>
    <lineage>
        <taxon>Eukaryota</taxon>
        <taxon>Viridiplantae</taxon>
        <taxon>Streptophyta</taxon>
        <taxon>Embryophyta</taxon>
        <taxon>Tracheophyta</taxon>
        <taxon>Spermatophyta</taxon>
        <taxon>Magnoliopsida</taxon>
        <taxon>eudicotyledons</taxon>
        <taxon>Gunneridae</taxon>
        <taxon>Pentapetalae</taxon>
        <taxon>rosids</taxon>
        <taxon>fabids</taxon>
        <taxon>Celastrales</taxon>
        <taxon>Celastraceae</taxon>
        <taxon>Tripterygium</taxon>
    </lineage>
</organism>
<evidence type="ECO:0000256" key="1">
    <source>
        <dbReference type="ARBA" id="ARBA00003061"/>
    </source>
</evidence>
<evidence type="ECO:0000256" key="7">
    <source>
        <dbReference type="ARBA" id="ARBA00023157"/>
    </source>
</evidence>
<keyword evidence="13" id="KW-0418">Kinase</keyword>
<evidence type="ECO:0000256" key="5">
    <source>
        <dbReference type="ARBA" id="ARBA00022989"/>
    </source>
</evidence>
<keyword evidence="3 9" id="KW-0812">Transmembrane</keyword>
<reference evidence="13 14" key="1">
    <citation type="journal article" date="2020" name="Nat. Commun.">
        <title>Genome of Tripterygium wilfordii and identification of cytochrome P450 involved in triptolide biosynthesis.</title>
        <authorList>
            <person name="Tu L."/>
            <person name="Su P."/>
            <person name="Zhang Z."/>
            <person name="Gao L."/>
            <person name="Wang J."/>
            <person name="Hu T."/>
            <person name="Zhou J."/>
            <person name="Zhang Y."/>
            <person name="Zhao Y."/>
            <person name="Liu Y."/>
            <person name="Song Y."/>
            <person name="Tong Y."/>
            <person name="Lu Y."/>
            <person name="Yang J."/>
            <person name="Xu C."/>
            <person name="Jia M."/>
            <person name="Peters R.J."/>
            <person name="Huang L."/>
            <person name="Gao W."/>
        </authorList>
    </citation>
    <scope>NUCLEOTIDE SEQUENCE [LARGE SCALE GENOMIC DNA]</scope>
    <source>
        <strain evidence="14">cv. XIE 37</strain>
        <tissue evidence="13">Leaf</tissue>
    </source>
</reference>
<evidence type="ECO:0000259" key="12">
    <source>
        <dbReference type="PROSITE" id="PS50948"/>
    </source>
</evidence>
<feature type="domain" description="Apple" evidence="12">
    <location>
        <begin position="331"/>
        <end position="415"/>
    </location>
</feature>
<dbReference type="GO" id="GO:0016301">
    <property type="term" value="F:kinase activity"/>
    <property type="evidence" value="ECO:0007669"/>
    <property type="project" value="UniProtKB-KW"/>
</dbReference>
<feature type="transmembrane region" description="Helical" evidence="9">
    <location>
        <begin position="458"/>
        <end position="482"/>
    </location>
</feature>
<protein>
    <submittedName>
        <fullName evidence="13">Putative serine-threonine protein kinase plant-type</fullName>
    </submittedName>
</protein>
<evidence type="ECO:0000256" key="9">
    <source>
        <dbReference type="SAM" id="Phobius"/>
    </source>
</evidence>